<evidence type="ECO:0000313" key="3">
    <source>
        <dbReference type="EMBL" id="WOG97882.1"/>
    </source>
</evidence>
<proteinExistence type="predicted"/>
<organism evidence="2">
    <name type="scientific">Daucus carota subsp. sativus</name>
    <name type="common">Carrot</name>
    <dbReference type="NCBI Taxonomy" id="79200"/>
    <lineage>
        <taxon>Eukaryota</taxon>
        <taxon>Viridiplantae</taxon>
        <taxon>Streptophyta</taxon>
        <taxon>Embryophyta</taxon>
        <taxon>Tracheophyta</taxon>
        <taxon>Spermatophyta</taxon>
        <taxon>Magnoliopsida</taxon>
        <taxon>eudicotyledons</taxon>
        <taxon>Gunneridae</taxon>
        <taxon>Pentapetalae</taxon>
        <taxon>asterids</taxon>
        <taxon>campanulids</taxon>
        <taxon>Apiales</taxon>
        <taxon>Apiaceae</taxon>
        <taxon>Apioideae</taxon>
        <taxon>Scandiceae</taxon>
        <taxon>Daucinae</taxon>
        <taxon>Daucus</taxon>
        <taxon>Daucus sect. Daucus</taxon>
    </lineage>
</organism>
<dbReference type="OMA" id="CGGRVCM"/>
<keyword evidence="1" id="KW-1133">Transmembrane helix</keyword>
<accession>A0A165Y7U5</accession>
<feature type="transmembrane region" description="Helical" evidence="1">
    <location>
        <begin position="12"/>
        <end position="31"/>
    </location>
</feature>
<name>A0A165Y7U5_DAUCS</name>
<sequence length="63" mass="6773">MCCCGCKICTLCLCLIAVVITIGVLFGFGVFKKAYHSIHNDLHYSYSATGRRGGPALFAPSPF</sequence>
<dbReference type="Proteomes" id="UP000077755">
    <property type="component" value="Chromosome 4"/>
</dbReference>
<dbReference type="EMBL" id="CP093346">
    <property type="protein sequence ID" value="WOG97882.1"/>
    <property type="molecule type" value="Genomic_DNA"/>
</dbReference>
<reference evidence="2" key="1">
    <citation type="journal article" date="2016" name="Nat. Genet.">
        <title>A high-quality carrot genome assembly provides new insights into carotenoid accumulation and asterid genome evolution.</title>
        <authorList>
            <person name="Iorizzo M."/>
            <person name="Ellison S."/>
            <person name="Senalik D."/>
            <person name="Zeng P."/>
            <person name="Satapoomin P."/>
            <person name="Huang J."/>
            <person name="Bowman M."/>
            <person name="Iovene M."/>
            <person name="Sanseverino W."/>
            <person name="Cavagnaro P."/>
            <person name="Yildiz M."/>
            <person name="Macko-Podgorni A."/>
            <person name="Moranska E."/>
            <person name="Grzebelus E."/>
            <person name="Grzebelus D."/>
            <person name="Ashrafi H."/>
            <person name="Zheng Z."/>
            <person name="Cheng S."/>
            <person name="Spooner D."/>
            <person name="Van Deynze A."/>
            <person name="Simon P."/>
        </authorList>
    </citation>
    <scope>NUCLEOTIDE SEQUENCE [LARGE SCALE GENOMIC DNA]</scope>
    <source>
        <tissue evidence="2">Leaf</tissue>
    </source>
</reference>
<dbReference type="PANTHER" id="PTHR36753:SF2">
    <property type="entry name" value="TRANSMEMBRANE PROTEIN"/>
    <property type="match status" value="1"/>
</dbReference>
<dbReference type="PANTHER" id="PTHR36753">
    <property type="entry name" value="TRANSMEMBRANE PROTEIN"/>
    <property type="match status" value="1"/>
</dbReference>
<reference evidence="3" key="2">
    <citation type="submission" date="2022-03" db="EMBL/GenBank/DDBJ databases">
        <title>Draft title - Genomic analysis of global carrot germplasm unveils the trajectory of domestication and the origin of high carotenoid orange carrot.</title>
        <authorList>
            <person name="Iorizzo M."/>
            <person name="Ellison S."/>
            <person name="Senalik D."/>
            <person name="Macko-Podgorni A."/>
            <person name="Grzebelus D."/>
            <person name="Bostan H."/>
            <person name="Rolling W."/>
            <person name="Curaba J."/>
            <person name="Simon P."/>
        </authorList>
    </citation>
    <scope>NUCLEOTIDE SEQUENCE</scope>
    <source>
        <tissue evidence="3">Leaf</tissue>
    </source>
</reference>
<protein>
    <submittedName>
        <fullName evidence="2">Uncharacterized protein</fullName>
    </submittedName>
</protein>
<dbReference type="EMBL" id="LNRQ01000004">
    <property type="protein sequence ID" value="KZM98866.1"/>
    <property type="molecule type" value="Genomic_DNA"/>
</dbReference>
<keyword evidence="1" id="KW-0472">Membrane</keyword>
<gene>
    <name evidence="2" type="ORF">DCAR_013772</name>
    <name evidence="3" type="ORF">DCAR_0417223</name>
</gene>
<evidence type="ECO:0000256" key="1">
    <source>
        <dbReference type="SAM" id="Phobius"/>
    </source>
</evidence>
<evidence type="ECO:0000313" key="4">
    <source>
        <dbReference type="Proteomes" id="UP000077755"/>
    </source>
</evidence>
<dbReference type="AlphaFoldDB" id="A0A165Y7U5"/>
<keyword evidence="4" id="KW-1185">Reference proteome</keyword>
<dbReference type="Gramene" id="KZM98866">
    <property type="protein sequence ID" value="KZM98866"/>
    <property type="gene ID" value="DCAR_013772"/>
</dbReference>
<keyword evidence="1" id="KW-0812">Transmembrane</keyword>
<evidence type="ECO:0000313" key="2">
    <source>
        <dbReference type="EMBL" id="KZM98866.1"/>
    </source>
</evidence>